<sequence length="296" mass="33026">MTLVDIGSGSLSLRVSTHGGSILGLWKQGDGRRVPLLRPAPRVDAGAPEASCFPLVPFGNRVRGNRFVFDRAVFTLSPNTEWDPHYLHGDGWLADWRLGGQTDRSIEMSFEHRGGHTPYEYLASQCFTIDDDSLTIAMTVENRGRQRLPFGLGWHPYFPLTPQTTLEACAEAFWTEVEGWLPGERTSIPADLDFSRAIGLPHRWVNNGFENWNGHARISWPEHGISLRMEADPILRHAILFLSDTTFDPGFKRDYFCFEPMSHLANGHNLPGLGGLTVLAPGESLMGGFRLRVETG</sequence>
<dbReference type="SUPFAM" id="SSF74650">
    <property type="entry name" value="Galactose mutarotase-like"/>
    <property type="match status" value="1"/>
</dbReference>
<dbReference type="GO" id="GO:0005975">
    <property type="term" value="P:carbohydrate metabolic process"/>
    <property type="evidence" value="ECO:0007669"/>
    <property type="project" value="InterPro"/>
</dbReference>
<evidence type="ECO:0008006" key="3">
    <source>
        <dbReference type="Google" id="ProtNLM"/>
    </source>
</evidence>
<dbReference type="InterPro" id="IPR008183">
    <property type="entry name" value="Aldose_1/G6P_1-epimerase"/>
</dbReference>
<organism evidence="1 2">
    <name type="scientific">Rhizobium altiplani</name>
    <dbReference type="NCBI Taxonomy" id="1864509"/>
    <lineage>
        <taxon>Bacteria</taxon>
        <taxon>Pseudomonadati</taxon>
        <taxon>Pseudomonadota</taxon>
        <taxon>Alphaproteobacteria</taxon>
        <taxon>Hyphomicrobiales</taxon>
        <taxon>Rhizobiaceae</taxon>
        <taxon>Rhizobium/Agrobacterium group</taxon>
        <taxon>Rhizobium</taxon>
    </lineage>
</organism>
<dbReference type="AlphaFoldDB" id="A0A109K413"/>
<comment type="caution">
    <text evidence="1">The sequence shown here is derived from an EMBL/GenBank/DDBJ whole genome shotgun (WGS) entry which is preliminary data.</text>
</comment>
<dbReference type="Proteomes" id="UP000068164">
    <property type="component" value="Unassembled WGS sequence"/>
</dbReference>
<name>A0A109K413_9HYPH</name>
<evidence type="ECO:0000313" key="1">
    <source>
        <dbReference type="EMBL" id="KWV60313.1"/>
    </source>
</evidence>
<reference evidence="1 2" key="1">
    <citation type="submission" date="2015-11" db="EMBL/GenBank/DDBJ databases">
        <title>Draft Genome Sequence of the Strain BR 10423 (Rhizobium sp.) isolated from nodules of Mimosa pudica.</title>
        <authorList>
            <person name="Barauna A.C."/>
            <person name="Zilli J.E."/>
            <person name="Simoes-Araujo J.L."/>
            <person name="Reis V.M."/>
            <person name="James E.K."/>
            <person name="Reis F.B.Jr."/>
            <person name="Rouws L.F."/>
            <person name="Passos S.R."/>
            <person name="Gois S.R."/>
        </authorList>
    </citation>
    <scope>NUCLEOTIDE SEQUENCE [LARGE SCALE GENOMIC DNA]</scope>
    <source>
        <strain evidence="1 2">BR10423</strain>
    </source>
</reference>
<keyword evidence="2" id="KW-1185">Reference proteome</keyword>
<dbReference type="InterPro" id="IPR014718">
    <property type="entry name" value="GH-type_carb-bd"/>
</dbReference>
<evidence type="ECO:0000313" key="2">
    <source>
        <dbReference type="Proteomes" id="UP000068164"/>
    </source>
</evidence>
<proteinExistence type="predicted"/>
<dbReference type="CDD" id="cd09021">
    <property type="entry name" value="Aldose_epim_Ec_YphB"/>
    <property type="match status" value="1"/>
</dbReference>
<dbReference type="Gene3D" id="2.70.98.10">
    <property type="match status" value="1"/>
</dbReference>
<dbReference type="Pfam" id="PF01263">
    <property type="entry name" value="Aldose_epim"/>
    <property type="match status" value="1"/>
</dbReference>
<accession>A0A109K413</accession>
<dbReference type="GO" id="GO:0030246">
    <property type="term" value="F:carbohydrate binding"/>
    <property type="evidence" value="ECO:0007669"/>
    <property type="project" value="InterPro"/>
</dbReference>
<dbReference type="RefSeq" id="WP_062368298.1">
    <property type="nucleotide sequence ID" value="NZ_LNCD01000001.1"/>
</dbReference>
<dbReference type="OrthoDB" id="9796517at2"/>
<gene>
    <name evidence="1" type="ORF">AS026_00475</name>
</gene>
<protein>
    <recommendedName>
        <fullName evidence="3">Aldose epimerase</fullName>
    </recommendedName>
</protein>
<dbReference type="InterPro" id="IPR011013">
    <property type="entry name" value="Gal_mutarotase_sf_dom"/>
</dbReference>
<dbReference type="GO" id="GO:0016853">
    <property type="term" value="F:isomerase activity"/>
    <property type="evidence" value="ECO:0007669"/>
    <property type="project" value="InterPro"/>
</dbReference>
<dbReference type="EMBL" id="LNCD01000001">
    <property type="protein sequence ID" value="KWV60313.1"/>
    <property type="molecule type" value="Genomic_DNA"/>
</dbReference>